<evidence type="ECO:0008006" key="3">
    <source>
        <dbReference type="Google" id="ProtNLM"/>
    </source>
</evidence>
<gene>
    <name evidence="1" type="ORF">LMG27952_06167</name>
</gene>
<name>A0ABM8P589_9BURK</name>
<organism evidence="1 2">
    <name type="scientific">Paraburkholderia hiiakae</name>
    <dbReference type="NCBI Taxonomy" id="1081782"/>
    <lineage>
        <taxon>Bacteria</taxon>
        <taxon>Pseudomonadati</taxon>
        <taxon>Pseudomonadota</taxon>
        <taxon>Betaproteobacteria</taxon>
        <taxon>Burkholderiales</taxon>
        <taxon>Burkholderiaceae</taxon>
        <taxon>Paraburkholderia</taxon>
    </lineage>
</organism>
<dbReference type="EMBL" id="CAJHCQ010000021">
    <property type="protein sequence ID" value="CAD6556677.1"/>
    <property type="molecule type" value="Genomic_DNA"/>
</dbReference>
<accession>A0ABM8P589</accession>
<keyword evidence="2" id="KW-1185">Reference proteome</keyword>
<protein>
    <recommendedName>
        <fullName evidence="3">SH3 domain-containing protein</fullName>
    </recommendedName>
</protein>
<evidence type="ECO:0000313" key="1">
    <source>
        <dbReference type="EMBL" id="CAD6556677.1"/>
    </source>
</evidence>
<proteinExistence type="predicted"/>
<comment type="caution">
    <text evidence="1">The sequence shown here is derived from an EMBL/GenBank/DDBJ whole genome shotgun (WGS) entry which is preliminary data.</text>
</comment>
<evidence type="ECO:0000313" key="2">
    <source>
        <dbReference type="Proteomes" id="UP000656319"/>
    </source>
</evidence>
<reference evidence="1 2" key="1">
    <citation type="submission" date="2020-10" db="EMBL/GenBank/DDBJ databases">
        <authorList>
            <person name="Peeters C."/>
        </authorList>
    </citation>
    <scope>NUCLEOTIDE SEQUENCE [LARGE SCALE GENOMIC DNA]</scope>
    <source>
        <strain evidence="1 2">LMG 27952</strain>
    </source>
</reference>
<sequence length="47" mass="5582">MYLVKGDRVQLLEFNDVDGFWYFVKYISKSDGALMKWVKCENISICK</sequence>
<dbReference type="Proteomes" id="UP000656319">
    <property type="component" value="Unassembled WGS sequence"/>
</dbReference>